<accession>A0A437MC64</accession>
<protein>
    <submittedName>
        <fullName evidence="3">DNA primase</fullName>
    </submittedName>
</protein>
<comment type="caution">
    <text evidence="3">The sequence shown here is derived from an EMBL/GenBank/DDBJ whole genome shotgun (WGS) entry which is preliminary data.</text>
</comment>
<sequence>MMPDDFASQFEAAKKQLQPDTSNPLGMLQASLGTNDKGVPHSNVDNVLLCLALNPELQGLLGFNEFLEEPQILAPPPRMQVTDRPAPGPYPRAIRAADIIAIQAYVQRQHLARVTRQTVEDAVYTDAERNRFHPVRQYLDGLSWDGKPRLGHWLRWSFGAEDTPYTREVGAKILIAAVRRIRQPGCKFDTMLILEGLQGAGKSQTVRALFGDAWFTDALPPNLLSKDGSQSLLGVWGVEFAEIEHLIRTDTESLKAFLSRPTERFRPPYGRSFITRGRECVFIGTTNQTDYLRDTTGNRRFWPVACQFASPQWVREVRDQLWAEAAHREAAGEIIWLEEEARELAIEQQAERLAGDVWEDRVRKWLDEQRGLRIAHVTVGAVLSDGLGIDAARMGKKEEMRAAGILAKEGLVRKQVRVDGKPRWIWKWPE</sequence>
<feature type="domain" description="Virulence-associated protein E-like" evidence="2">
    <location>
        <begin position="139"/>
        <end position="352"/>
    </location>
</feature>
<dbReference type="Pfam" id="PF05272">
    <property type="entry name" value="VapE-like_dom"/>
    <property type="match status" value="1"/>
</dbReference>
<dbReference type="SUPFAM" id="SSF52540">
    <property type="entry name" value="P-loop containing nucleoside triphosphate hydrolases"/>
    <property type="match status" value="1"/>
</dbReference>
<dbReference type="AlphaFoldDB" id="A0A437MC64"/>
<gene>
    <name evidence="3" type="ORF">EOD42_16725</name>
</gene>
<reference evidence="3 4" key="1">
    <citation type="submission" date="2019-01" db="EMBL/GenBank/DDBJ databases">
        <authorList>
            <person name="Chen W.-M."/>
        </authorList>
    </citation>
    <scope>NUCLEOTIDE SEQUENCE [LARGE SCALE GENOMIC DNA]</scope>
    <source>
        <strain evidence="3 4">CCP-6</strain>
    </source>
</reference>
<dbReference type="EMBL" id="SACL01000006">
    <property type="protein sequence ID" value="RVT95229.1"/>
    <property type="molecule type" value="Genomic_DNA"/>
</dbReference>
<dbReference type="PANTHER" id="PTHR34985">
    <property type="entry name" value="SLR0554 PROTEIN"/>
    <property type="match status" value="1"/>
</dbReference>
<proteinExistence type="predicted"/>
<evidence type="ECO:0000256" key="1">
    <source>
        <dbReference type="SAM" id="MobiDB-lite"/>
    </source>
</evidence>
<feature type="region of interest" description="Disordered" evidence="1">
    <location>
        <begin position="1"/>
        <end position="32"/>
    </location>
</feature>
<dbReference type="OrthoDB" id="9763644at2"/>
<dbReference type="InterPro" id="IPR027417">
    <property type="entry name" value="P-loop_NTPase"/>
</dbReference>
<evidence type="ECO:0000313" key="4">
    <source>
        <dbReference type="Proteomes" id="UP000282957"/>
    </source>
</evidence>
<dbReference type="InterPro" id="IPR007936">
    <property type="entry name" value="VapE-like_dom"/>
</dbReference>
<organism evidence="3 4">
    <name type="scientific">Rhodovarius crocodyli</name>
    <dbReference type="NCBI Taxonomy" id="1979269"/>
    <lineage>
        <taxon>Bacteria</taxon>
        <taxon>Pseudomonadati</taxon>
        <taxon>Pseudomonadota</taxon>
        <taxon>Alphaproteobacteria</taxon>
        <taxon>Acetobacterales</taxon>
        <taxon>Roseomonadaceae</taxon>
        <taxon>Rhodovarius</taxon>
    </lineage>
</organism>
<dbReference type="PANTHER" id="PTHR34985:SF1">
    <property type="entry name" value="SLR0554 PROTEIN"/>
    <property type="match status" value="1"/>
</dbReference>
<name>A0A437MC64_9PROT</name>
<keyword evidence="4" id="KW-1185">Reference proteome</keyword>
<dbReference type="Proteomes" id="UP000282957">
    <property type="component" value="Unassembled WGS sequence"/>
</dbReference>
<evidence type="ECO:0000259" key="2">
    <source>
        <dbReference type="Pfam" id="PF05272"/>
    </source>
</evidence>
<dbReference type="RefSeq" id="WP_127788717.1">
    <property type="nucleotide sequence ID" value="NZ_SACL01000006.1"/>
</dbReference>
<evidence type="ECO:0000313" key="3">
    <source>
        <dbReference type="EMBL" id="RVT95229.1"/>
    </source>
</evidence>